<keyword evidence="2" id="KW-1185">Reference proteome</keyword>
<reference evidence="1 2" key="1">
    <citation type="submission" date="2020-06" db="EMBL/GenBank/DDBJ databases">
        <title>Nonomuraea sp. SMC257, a novel actinomycete isolated from soil.</title>
        <authorList>
            <person name="Chanama M."/>
        </authorList>
    </citation>
    <scope>NUCLEOTIDE SEQUENCE [LARGE SCALE GENOMIC DNA]</scope>
    <source>
        <strain evidence="1 2">SMC257</strain>
    </source>
</reference>
<comment type="caution">
    <text evidence="1">The sequence shown here is derived from an EMBL/GenBank/DDBJ whole genome shotgun (WGS) entry which is preliminary data.</text>
</comment>
<gene>
    <name evidence="1" type="ORF">HTZ77_34210</name>
</gene>
<name>A0A7Y6IDX1_9ACTN</name>
<dbReference type="Proteomes" id="UP000586042">
    <property type="component" value="Unassembled WGS sequence"/>
</dbReference>
<accession>A0A7Y6IDX1</accession>
<dbReference type="AlphaFoldDB" id="A0A7Y6IDX1"/>
<proteinExistence type="predicted"/>
<organism evidence="1 2">
    <name type="scientific">Nonomuraea montanisoli</name>
    <dbReference type="NCBI Taxonomy" id="2741721"/>
    <lineage>
        <taxon>Bacteria</taxon>
        <taxon>Bacillati</taxon>
        <taxon>Actinomycetota</taxon>
        <taxon>Actinomycetes</taxon>
        <taxon>Streptosporangiales</taxon>
        <taxon>Streptosporangiaceae</taxon>
        <taxon>Nonomuraea</taxon>
    </lineage>
</organism>
<dbReference type="Gene3D" id="3.30.450.30">
    <property type="entry name" value="Dynein light chain 2a, cytoplasmic"/>
    <property type="match status" value="1"/>
</dbReference>
<protein>
    <submittedName>
        <fullName evidence="1">Roadblock/LC7 domain-containing protein</fullName>
    </submittedName>
</protein>
<evidence type="ECO:0000313" key="2">
    <source>
        <dbReference type="Proteomes" id="UP000586042"/>
    </source>
</evidence>
<evidence type="ECO:0000313" key="1">
    <source>
        <dbReference type="EMBL" id="NUW36427.1"/>
    </source>
</evidence>
<dbReference type="RefSeq" id="WP_175593873.1">
    <property type="nucleotide sequence ID" value="NZ_JABWGN010000015.1"/>
</dbReference>
<sequence>MLGLDDCLTEVMAIPGALDAMLLDQTSGMAVAASGAPQGVDTERSAAALTETLRATMDGLARSCPGDTVRIDDMLVTTDRGHHLLRLMETVFEGPLVIYVRLDLERSNLALARHRLRDISGRLLA</sequence>
<dbReference type="EMBL" id="JABWGN010000015">
    <property type="protein sequence ID" value="NUW36427.1"/>
    <property type="molecule type" value="Genomic_DNA"/>
</dbReference>